<dbReference type="AlphaFoldDB" id="A0A1G8Y0X5"/>
<evidence type="ECO:0008006" key="4">
    <source>
        <dbReference type="Google" id="ProtNLM"/>
    </source>
</evidence>
<keyword evidence="1" id="KW-0472">Membrane</keyword>
<reference evidence="3" key="1">
    <citation type="submission" date="2016-10" db="EMBL/GenBank/DDBJ databases">
        <authorList>
            <person name="Varghese N."/>
            <person name="Submissions S."/>
        </authorList>
    </citation>
    <scope>NUCLEOTIDE SEQUENCE [LARGE SCALE GENOMIC DNA]</scope>
    <source>
        <strain evidence="3">CGMCC 1.11012</strain>
    </source>
</reference>
<name>A0A1G8Y0X5_9BACL</name>
<feature type="transmembrane region" description="Helical" evidence="1">
    <location>
        <begin position="7"/>
        <end position="30"/>
    </location>
</feature>
<dbReference type="EMBL" id="FNDX01000028">
    <property type="protein sequence ID" value="SDJ96377.1"/>
    <property type="molecule type" value="Genomic_DNA"/>
</dbReference>
<sequence>MNLNRNVFYISFIIAMLSILSSIVIVFFIGSTDSEWISFVNNITIGLFTSSIVTSFISITSYFKEKNNLNKKYYVISSKLLQNIMSVIEYVEMNKKPDELYRQSTSSINDITSELMYLFNSEKYFFKKSEYSKFAESALDRTLKTCMIIEKMINSEDKLKGSFQNYISTEAKKSIKDLIEMHKKRLLQASDNYTLKDYYQL</sequence>
<dbReference type="RefSeq" id="WP_090716796.1">
    <property type="nucleotide sequence ID" value="NZ_FNDX01000028.1"/>
</dbReference>
<organism evidence="2 3">
    <name type="scientific">Paenibacillus typhae</name>
    <dbReference type="NCBI Taxonomy" id="1174501"/>
    <lineage>
        <taxon>Bacteria</taxon>
        <taxon>Bacillati</taxon>
        <taxon>Bacillota</taxon>
        <taxon>Bacilli</taxon>
        <taxon>Bacillales</taxon>
        <taxon>Paenibacillaceae</taxon>
        <taxon>Paenibacillus</taxon>
    </lineage>
</organism>
<evidence type="ECO:0000256" key="1">
    <source>
        <dbReference type="SAM" id="Phobius"/>
    </source>
</evidence>
<keyword evidence="1" id="KW-0812">Transmembrane</keyword>
<dbReference type="Proteomes" id="UP000199050">
    <property type="component" value="Unassembled WGS sequence"/>
</dbReference>
<keyword evidence="3" id="KW-1185">Reference proteome</keyword>
<accession>A0A1G8Y0X5</accession>
<gene>
    <name evidence="2" type="ORF">SAMN05216192_1288</name>
</gene>
<evidence type="ECO:0000313" key="2">
    <source>
        <dbReference type="EMBL" id="SDJ96377.1"/>
    </source>
</evidence>
<keyword evidence="1" id="KW-1133">Transmembrane helix</keyword>
<protein>
    <recommendedName>
        <fullName evidence="4">5-bromo-4-chloroindolyl phosphate hydrolysis protein</fullName>
    </recommendedName>
</protein>
<proteinExistence type="predicted"/>
<evidence type="ECO:0000313" key="3">
    <source>
        <dbReference type="Proteomes" id="UP000199050"/>
    </source>
</evidence>
<feature type="transmembrane region" description="Helical" evidence="1">
    <location>
        <begin position="36"/>
        <end position="63"/>
    </location>
</feature>